<dbReference type="AlphaFoldDB" id="A0A9D4JHQ6"/>
<gene>
    <name evidence="1" type="ORF">DPMN_140805</name>
</gene>
<keyword evidence="2" id="KW-1185">Reference proteome</keyword>
<protein>
    <submittedName>
        <fullName evidence="1">Uncharacterized protein</fullName>
    </submittedName>
</protein>
<evidence type="ECO:0000313" key="2">
    <source>
        <dbReference type="Proteomes" id="UP000828390"/>
    </source>
</evidence>
<comment type="caution">
    <text evidence="1">The sequence shown here is derived from an EMBL/GenBank/DDBJ whole genome shotgun (WGS) entry which is preliminary data.</text>
</comment>
<organism evidence="1 2">
    <name type="scientific">Dreissena polymorpha</name>
    <name type="common">Zebra mussel</name>
    <name type="synonym">Mytilus polymorpha</name>
    <dbReference type="NCBI Taxonomy" id="45954"/>
    <lineage>
        <taxon>Eukaryota</taxon>
        <taxon>Metazoa</taxon>
        <taxon>Spiralia</taxon>
        <taxon>Lophotrochozoa</taxon>
        <taxon>Mollusca</taxon>
        <taxon>Bivalvia</taxon>
        <taxon>Autobranchia</taxon>
        <taxon>Heteroconchia</taxon>
        <taxon>Euheterodonta</taxon>
        <taxon>Imparidentia</taxon>
        <taxon>Neoheterodontei</taxon>
        <taxon>Myida</taxon>
        <taxon>Dreissenoidea</taxon>
        <taxon>Dreissenidae</taxon>
        <taxon>Dreissena</taxon>
    </lineage>
</organism>
<dbReference type="EMBL" id="JAIWYP010000006">
    <property type="protein sequence ID" value="KAH3812375.1"/>
    <property type="molecule type" value="Genomic_DNA"/>
</dbReference>
<accession>A0A9D4JHQ6</accession>
<proteinExistence type="predicted"/>
<reference evidence="1" key="1">
    <citation type="journal article" date="2019" name="bioRxiv">
        <title>The Genome of the Zebra Mussel, Dreissena polymorpha: A Resource for Invasive Species Research.</title>
        <authorList>
            <person name="McCartney M.A."/>
            <person name="Auch B."/>
            <person name="Kono T."/>
            <person name="Mallez S."/>
            <person name="Zhang Y."/>
            <person name="Obille A."/>
            <person name="Becker A."/>
            <person name="Abrahante J.E."/>
            <person name="Garbe J."/>
            <person name="Badalamenti J.P."/>
            <person name="Herman A."/>
            <person name="Mangelson H."/>
            <person name="Liachko I."/>
            <person name="Sullivan S."/>
            <person name="Sone E.D."/>
            <person name="Koren S."/>
            <person name="Silverstein K.A.T."/>
            <person name="Beckman K.B."/>
            <person name="Gohl D.M."/>
        </authorList>
    </citation>
    <scope>NUCLEOTIDE SEQUENCE</scope>
    <source>
        <strain evidence="1">Duluth1</strain>
        <tissue evidence="1">Whole animal</tissue>
    </source>
</reference>
<reference evidence="1" key="2">
    <citation type="submission" date="2020-11" db="EMBL/GenBank/DDBJ databases">
        <authorList>
            <person name="McCartney M.A."/>
            <person name="Auch B."/>
            <person name="Kono T."/>
            <person name="Mallez S."/>
            <person name="Becker A."/>
            <person name="Gohl D.M."/>
            <person name="Silverstein K.A.T."/>
            <person name="Koren S."/>
            <person name="Bechman K.B."/>
            <person name="Herman A."/>
            <person name="Abrahante J.E."/>
            <person name="Garbe J."/>
        </authorList>
    </citation>
    <scope>NUCLEOTIDE SEQUENCE</scope>
    <source>
        <strain evidence="1">Duluth1</strain>
        <tissue evidence="1">Whole animal</tissue>
    </source>
</reference>
<evidence type="ECO:0000313" key="1">
    <source>
        <dbReference type="EMBL" id="KAH3812375.1"/>
    </source>
</evidence>
<sequence>MNVYFALGFLLFGRAIKVIEKVSHLDNIQKKVSVHSCIVNNSFPAVLLPQLDALKRTVDRTVTDLESTRSQVTQLKKEVQDKENRYVCSWSKKAYYFEYERADQFFSHGIN</sequence>
<name>A0A9D4JHQ6_DREPO</name>
<dbReference type="Proteomes" id="UP000828390">
    <property type="component" value="Unassembled WGS sequence"/>
</dbReference>